<evidence type="ECO:0000313" key="3">
    <source>
        <dbReference type="Proteomes" id="UP000008795"/>
    </source>
</evidence>
<dbReference type="HOGENOM" id="CLU_2767468_0_0_10"/>
<reference evidence="2 3" key="2">
    <citation type="submission" date="2010-03" db="EMBL/GenBank/DDBJ databases">
        <authorList>
            <person name="Pajon A."/>
        </authorList>
    </citation>
    <scope>NUCLEOTIDE SEQUENCE [LARGE SCALE GENOMIC DNA]</scope>
    <source>
        <strain evidence="2 3">XB1A</strain>
    </source>
</reference>
<sequence>MAPEKQTRVIISPKGTESHKCIFLNIFFMFSILFLEKACKAFRSAGFYIQKILYLTDCIILKDIPSYLP</sequence>
<keyword evidence="1" id="KW-1133">Transmembrane helix</keyword>
<evidence type="ECO:0000313" key="2">
    <source>
        <dbReference type="EMBL" id="CBK66382.1"/>
    </source>
</evidence>
<reference evidence="2 3" key="1">
    <citation type="submission" date="2010-03" db="EMBL/GenBank/DDBJ databases">
        <title>The genome sequence of Bacteriodes xylanisolvens XB1A.</title>
        <authorList>
            <consortium name="metaHIT consortium -- http://www.metahit.eu/"/>
            <person name="Pajon A."/>
            <person name="Turner K."/>
            <person name="Parkhill J."/>
            <person name="Bernalier A."/>
        </authorList>
    </citation>
    <scope>NUCLEOTIDE SEQUENCE [LARGE SCALE GENOMIC DNA]</scope>
    <source>
        <strain evidence="2 3">XB1A</strain>
    </source>
</reference>
<dbReference type="KEGG" id="bxy:BXY_12390"/>
<proteinExistence type="predicted"/>
<dbReference type="EMBL" id="FP929033">
    <property type="protein sequence ID" value="CBK66382.1"/>
    <property type="molecule type" value="Genomic_DNA"/>
</dbReference>
<dbReference type="AlphaFoldDB" id="D6D8N7"/>
<organism evidence="2 3">
    <name type="scientific">Bacteroides xylanisolvens XB1A</name>
    <dbReference type="NCBI Taxonomy" id="657309"/>
    <lineage>
        <taxon>Bacteria</taxon>
        <taxon>Pseudomonadati</taxon>
        <taxon>Bacteroidota</taxon>
        <taxon>Bacteroidia</taxon>
        <taxon>Bacteroidales</taxon>
        <taxon>Bacteroidaceae</taxon>
        <taxon>Bacteroides</taxon>
    </lineage>
</organism>
<name>D6D8N7_9BACE</name>
<feature type="transmembrane region" description="Helical" evidence="1">
    <location>
        <begin position="22"/>
        <end position="39"/>
    </location>
</feature>
<keyword evidence="1" id="KW-0472">Membrane</keyword>
<evidence type="ECO:0000256" key="1">
    <source>
        <dbReference type="SAM" id="Phobius"/>
    </source>
</evidence>
<keyword evidence="1" id="KW-0812">Transmembrane</keyword>
<accession>D6D8N7</accession>
<protein>
    <submittedName>
        <fullName evidence="2">Uncharacterized protein</fullName>
    </submittedName>
</protein>
<dbReference type="Proteomes" id="UP000008795">
    <property type="component" value="Chromosome"/>
</dbReference>
<gene>
    <name evidence="2" type="ORF">BXY_12390</name>
</gene>